<feature type="chain" id="PRO_5045552262" description="Secreted protein" evidence="1">
    <location>
        <begin position="24"/>
        <end position="73"/>
    </location>
</feature>
<organism evidence="2 3">
    <name type="scientific">Dermatophagoides pteronyssinus</name>
    <name type="common">European house dust mite</name>
    <dbReference type="NCBI Taxonomy" id="6956"/>
    <lineage>
        <taxon>Eukaryota</taxon>
        <taxon>Metazoa</taxon>
        <taxon>Ecdysozoa</taxon>
        <taxon>Arthropoda</taxon>
        <taxon>Chelicerata</taxon>
        <taxon>Arachnida</taxon>
        <taxon>Acari</taxon>
        <taxon>Acariformes</taxon>
        <taxon>Sarcoptiformes</taxon>
        <taxon>Astigmata</taxon>
        <taxon>Psoroptidia</taxon>
        <taxon>Analgoidea</taxon>
        <taxon>Pyroglyphidae</taxon>
        <taxon>Dermatophagoidinae</taxon>
        <taxon>Dermatophagoides</taxon>
    </lineage>
</organism>
<sequence>MSAFISLLMTATCMVLSTTTATATSGHHSGAIVVVDNTIMAAEAAIEAIVSISCRKMTAALLFFEFGGCLYID</sequence>
<dbReference type="Proteomes" id="UP000887458">
    <property type="component" value="Unassembled WGS sequence"/>
</dbReference>
<reference evidence="2 3" key="2">
    <citation type="journal article" date="2022" name="Mol. Biol. Evol.">
        <title>Comparative Genomics Reveals Insights into the Divergent Evolution of Astigmatic Mites and Household Pest Adaptations.</title>
        <authorList>
            <person name="Xiong Q."/>
            <person name="Wan A.T."/>
            <person name="Liu X."/>
            <person name="Fung C.S."/>
            <person name="Xiao X."/>
            <person name="Malainual N."/>
            <person name="Hou J."/>
            <person name="Wang L."/>
            <person name="Wang M."/>
            <person name="Yang K.Y."/>
            <person name="Cui Y."/>
            <person name="Leung E.L."/>
            <person name="Nong W."/>
            <person name="Shin S.K."/>
            <person name="Au S.W."/>
            <person name="Jeong K.Y."/>
            <person name="Chew F.T."/>
            <person name="Hui J.H."/>
            <person name="Leung T.F."/>
            <person name="Tungtrongchitr A."/>
            <person name="Zhong N."/>
            <person name="Liu Z."/>
            <person name="Tsui S.K."/>
        </authorList>
    </citation>
    <scope>NUCLEOTIDE SEQUENCE [LARGE SCALE GENOMIC DNA]</scope>
    <source>
        <strain evidence="2">Derp</strain>
    </source>
</reference>
<dbReference type="EMBL" id="NJHN03000129">
    <property type="protein sequence ID" value="KAH9412729.1"/>
    <property type="molecule type" value="Genomic_DNA"/>
</dbReference>
<comment type="caution">
    <text evidence="2">The sequence shown here is derived from an EMBL/GenBank/DDBJ whole genome shotgun (WGS) entry which is preliminary data.</text>
</comment>
<accession>A0ABQ8IQY6</accession>
<name>A0ABQ8IQY6_DERPT</name>
<evidence type="ECO:0000313" key="2">
    <source>
        <dbReference type="EMBL" id="KAH9412729.1"/>
    </source>
</evidence>
<evidence type="ECO:0000256" key="1">
    <source>
        <dbReference type="SAM" id="SignalP"/>
    </source>
</evidence>
<gene>
    <name evidence="2" type="ORF">DERP_006696</name>
</gene>
<feature type="signal peptide" evidence="1">
    <location>
        <begin position="1"/>
        <end position="23"/>
    </location>
</feature>
<keyword evidence="1" id="KW-0732">Signal</keyword>
<protein>
    <recommendedName>
        <fullName evidence="4">Secreted protein</fullName>
    </recommendedName>
</protein>
<reference evidence="2 3" key="1">
    <citation type="journal article" date="2018" name="J. Allergy Clin. Immunol.">
        <title>High-quality assembly of Dermatophagoides pteronyssinus genome and transcriptome reveals a wide range of novel allergens.</title>
        <authorList>
            <person name="Liu X.Y."/>
            <person name="Yang K.Y."/>
            <person name="Wang M.Q."/>
            <person name="Kwok J.S."/>
            <person name="Zeng X."/>
            <person name="Yang Z."/>
            <person name="Xiao X.J."/>
            <person name="Lau C.P."/>
            <person name="Li Y."/>
            <person name="Huang Z.M."/>
            <person name="Ba J.G."/>
            <person name="Yim A.K."/>
            <person name="Ouyang C.Y."/>
            <person name="Ngai S.M."/>
            <person name="Chan T.F."/>
            <person name="Leung E.L."/>
            <person name="Liu L."/>
            <person name="Liu Z.G."/>
            <person name="Tsui S.K."/>
        </authorList>
    </citation>
    <scope>NUCLEOTIDE SEQUENCE [LARGE SCALE GENOMIC DNA]</scope>
    <source>
        <strain evidence="2">Derp</strain>
    </source>
</reference>
<proteinExistence type="predicted"/>
<evidence type="ECO:0008006" key="4">
    <source>
        <dbReference type="Google" id="ProtNLM"/>
    </source>
</evidence>
<keyword evidence="3" id="KW-1185">Reference proteome</keyword>
<evidence type="ECO:0000313" key="3">
    <source>
        <dbReference type="Proteomes" id="UP000887458"/>
    </source>
</evidence>